<feature type="compositionally biased region" description="Basic residues" evidence="1">
    <location>
        <begin position="53"/>
        <end position="67"/>
    </location>
</feature>
<feature type="signal peptide" evidence="2">
    <location>
        <begin position="1"/>
        <end position="18"/>
    </location>
</feature>
<name>A0AAN9AZ53_9CAEN</name>
<proteinExistence type="predicted"/>
<feature type="region of interest" description="Disordered" evidence="1">
    <location>
        <begin position="27"/>
        <end position="81"/>
    </location>
</feature>
<accession>A0AAN9AZ53</accession>
<keyword evidence="4" id="KW-1185">Reference proteome</keyword>
<evidence type="ECO:0000313" key="4">
    <source>
        <dbReference type="Proteomes" id="UP001374579"/>
    </source>
</evidence>
<evidence type="ECO:0000256" key="2">
    <source>
        <dbReference type="SAM" id="SignalP"/>
    </source>
</evidence>
<sequence length="81" mass="8839">MKCVYLLLVLCLLGAVCGSNINRGYGVNPGYPRKSSHGSGRSFRTIFNTNPQRRGRGRGRGQGRGRGRQGYSPGRPNSYHG</sequence>
<dbReference type="Proteomes" id="UP001374579">
    <property type="component" value="Unassembled WGS sequence"/>
</dbReference>
<gene>
    <name evidence="3" type="ORF">V1264_005427</name>
</gene>
<evidence type="ECO:0000313" key="3">
    <source>
        <dbReference type="EMBL" id="KAK7096083.1"/>
    </source>
</evidence>
<keyword evidence="2" id="KW-0732">Signal</keyword>
<evidence type="ECO:0000256" key="1">
    <source>
        <dbReference type="SAM" id="MobiDB-lite"/>
    </source>
</evidence>
<dbReference type="EMBL" id="JBAMIC010000014">
    <property type="protein sequence ID" value="KAK7096083.1"/>
    <property type="molecule type" value="Genomic_DNA"/>
</dbReference>
<reference evidence="3 4" key="1">
    <citation type="submission" date="2024-02" db="EMBL/GenBank/DDBJ databases">
        <title>Chromosome-scale genome assembly of the rough periwinkle Littorina saxatilis.</title>
        <authorList>
            <person name="De Jode A."/>
            <person name="Faria R."/>
            <person name="Formenti G."/>
            <person name="Sims Y."/>
            <person name="Smith T.P."/>
            <person name="Tracey A."/>
            <person name="Wood J.M.D."/>
            <person name="Zagrodzka Z.B."/>
            <person name="Johannesson K."/>
            <person name="Butlin R.K."/>
            <person name="Leder E.H."/>
        </authorList>
    </citation>
    <scope>NUCLEOTIDE SEQUENCE [LARGE SCALE GENOMIC DNA]</scope>
    <source>
        <strain evidence="3">Snail1</strain>
        <tissue evidence="3">Muscle</tissue>
    </source>
</reference>
<organism evidence="3 4">
    <name type="scientific">Littorina saxatilis</name>
    <dbReference type="NCBI Taxonomy" id="31220"/>
    <lineage>
        <taxon>Eukaryota</taxon>
        <taxon>Metazoa</taxon>
        <taxon>Spiralia</taxon>
        <taxon>Lophotrochozoa</taxon>
        <taxon>Mollusca</taxon>
        <taxon>Gastropoda</taxon>
        <taxon>Caenogastropoda</taxon>
        <taxon>Littorinimorpha</taxon>
        <taxon>Littorinoidea</taxon>
        <taxon>Littorinidae</taxon>
        <taxon>Littorina</taxon>
    </lineage>
</organism>
<dbReference type="AlphaFoldDB" id="A0AAN9AZ53"/>
<protein>
    <submittedName>
        <fullName evidence="3">Uncharacterized protein</fullName>
    </submittedName>
</protein>
<feature type="chain" id="PRO_5042822676" evidence="2">
    <location>
        <begin position="19"/>
        <end position="81"/>
    </location>
</feature>
<comment type="caution">
    <text evidence="3">The sequence shown here is derived from an EMBL/GenBank/DDBJ whole genome shotgun (WGS) entry which is preliminary data.</text>
</comment>